<sequence length="80" mass="9126">MKKFLIIAMIIMAVLAPIRTEKTVPEWTYTLNGPQVNYTVGQRVSQDGRIFECIKWDASDMGVIVPPEANQEWWAEVDGK</sequence>
<comment type="caution">
    <text evidence="1">The sequence shown here is derived from an EMBL/GenBank/DDBJ whole genome shotgun (WGS) entry which is preliminary data.</text>
</comment>
<keyword evidence="2" id="KW-1185">Reference proteome</keyword>
<protein>
    <submittedName>
        <fullName evidence="1">Uncharacterized protein</fullName>
    </submittedName>
</protein>
<accession>A0AC61PIC7</accession>
<gene>
    <name evidence="1" type="ORF">SAMN06297397_0556</name>
</gene>
<dbReference type="Proteomes" id="UP000192328">
    <property type="component" value="Unassembled WGS sequence"/>
</dbReference>
<name>A0AC61PIC7_9FIRM</name>
<evidence type="ECO:0000313" key="1">
    <source>
        <dbReference type="EMBL" id="SMC39269.1"/>
    </source>
</evidence>
<reference evidence="1" key="1">
    <citation type="submission" date="2017-04" db="EMBL/GenBank/DDBJ databases">
        <authorList>
            <person name="Varghese N."/>
            <person name="Submissions S."/>
        </authorList>
    </citation>
    <scope>NUCLEOTIDE SEQUENCE</scope>
    <source>
        <strain evidence="1">WTE2008</strain>
    </source>
</reference>
<proteinExistence type="predicted"/>
<organism evidence="1 2">
    <name type="scientific">Aristaeella lactis</name>
    <dbReference type="NCBI Taxonomy" id="3046383"/>
    <lineage>
        <taxon>Bacteria</taxon>
        <taxon>Bacillati</taxon>
        <taxon>Bacillota</taxon>
        <taxon>Clostridia</taxon>
        <taxon>Eubacteriales</taxon>
        <taxon>Aristaeellaceae</taxon>
        <taxon>Aristaeella</taxon>
    </lineage>
</organism>
<dbReference type="EMBL" id="FWXZ01000001">
    <property type="protein sequence ID" value="SMC39269.1"/>
    <property type="molecule type" value="Genomic_DNA"/>
</dbReference>
<evidence type="ECO:0000313" key="2">
    <source>
        <dbReference type="Proteomes" id="UP000192328"/>
    </source>
</evidence>